<dbReference type="InterPro" id="IPR015424">
    <property type="entry name" value="PyrdxlP-dep_Trfase"/>
</dbReference>
<dbReference type="SUPFAM" id="SSF53383">
    <property type="entry name" value="PLP-dependent transferases"/>
    <property type="match status" value="1"/>
</dbReference>
<evidence type="ECO:0000256" key="1">
    <source>
        <dbReference type="ARBA" id="ARBA00022576"/>
    </source>
</evidence>
<dbReference type="GO" id="GO:0008483">
    <property type="term" value="F:transaminase activity"/>
    <property type="evidence" value="ECO:0007669"/>
    <property type="project" value="UniProtKB-KW"/>
</dbReference>
<dbReference type="Gene3D" id="3.40.640.10">
    <property type="entry name" value="Type I PLP-dependent aspartate aminotransferase-like (Major domain)"/>
    <property type="match status" value="1"/>
</dbReference>
<protein>
    <submittedName>
        <fullName evidence="3">Adenosylmethionine aminotransferase1</fullName>
    </submittedName>
</protein>
<name>A0A1D6DZL7_MAIZE</name>
<dbReference type="InterPro" id="IPR005814">
    <property type="entry name" value="Aminotrans_3"/>
</dbReference>
<keyword evidence="1 3" id="KW-0032">Aminotransferase</keyword>
<dbReference type="InterPro" id="IPR015421">
    <property type="entry name" value="PyrdxlP-dep_Trfase_major"/>
</dbReference>
<reference evidence="3" key="1">
    <citation type="submission" date="2015-12" db="EMBL/GenBank/DDBJ databases">
        <title>Update maize B73 reference genome by single molecule sequencing technologies.</title>
        <authorList>
            <consortium name="Maize Genome Sequencing Project"/>
            <person name="Ware D."/>
        </authorList>
    </citation>
    <scope>NUCLEOTIDE SEQUENCE [LARGE SCALE GENOMIC DNA]</scope>
    <source>
        <tissue evidence="3">Seedling</tissue>
    </source>
</reference>
<evidence type="ECO:0000313" key="3">
    <source>
        <dbReference type="EMBL" id="ONM13949.1"/>
    </source>
</evidence>
<dbReference type="AlphaFoldDB" id="A0A1D6DZL7"/>
<dbReference type="PANTHER" id="PTHR42684:SF20">
    <property type="entry name" value="GAMMA-AMINOBUTYRATE TRANSAMINASE 1, MITOCHONDRIAL"/>
    <property type="match status" value="1"/>
</dbReference>
<organism evidence="3">
    <name type="scientific">Zea mays</name>
    <name type="common">Maize</name>
    <dbReference type="NCBI Taxonomy" id="4577"/>
    <lineage>
        <taxon>Eukaryota</taxon>
        <taxon>Viridiplantae</taxon>
        <taxon>Streptophyta</taxon>
        <taxon>Embryophyta</taxon>
        <taxon>Tracheophyta</taxon>
        <taxon>Spermatophyta</taxon>
        <taxon>Magnoliopsida</taxon>
        <taxon>Liliopsida</taxon>
        <taxon>Poales</taxon>
        <taxon>Poaceae</taxon>
        <taxon>PACMAD clade</taxon>
        <taxon>Panicoideae</taxon>
        <taxon>Andropogonodae</taxon>
        <taxon>Andropogoneae</taxon>
        <taxon>Tripsacinae</taxon>
        <taxon>Zea</taxon>
    </lineage>
</organism>
<dbReference type="Pfam" id="PF00202">
    <property type="entry name" value="Aminotran_3"/>
    <property type="match status" value="1"/>
</dbReference>
<dbReference type="GO" id="GO:0030170">
    <property type="term" value="F:pyridoxal phosphate binding"/>
    <property type="evidence" value="ECO:0007669"/>
    <property type="project" value="InterPro"/>
</dbReference>
<gene>
    <name evidence="3" type="ORF">ZEAMMB73_Zm00001d002326</name>
</gene>
<dbReference type="EMBL" id="CM007648">
    <property type="protein sequence ID" value="ONM13949.1"/>
    <property type="molecule type" value="Genomic_DNA"/>
</dbReference>
<sequence length="129" mass="14481">MLLQLTIFRNLKSGNFRNSILTACYTCCRYHGSTLISASLTGLPALHQKFDLPAPFVLHTDCPHYWRYHLPGETEEDFATRLATNLENLILKEGPETIAAFIAEPVMGAGGVIPPPKTYFDKVIYYGFQ</sequence>
<accession>A0A1D6DZL7</accession>
<proteinExistence type="predicted"/>
<dbReference type="PANTHER" id="PTHR42684">
    <property type="entry name" value="ADENOSYLMETHIONINE-8-AMINO-7-OXONONANOATE AMINOTRANSFERASE"/>
    <property type="match status" value="1"/>
</dbReference>
<keyword evidence="2 3" id="KW-0808">Transferase</keyword>
<evidence type="ECO:0000256" key="2">
    <source>
        <dbReference type="ARBA" id="ARBA00022679"/>
    </source>
</evidence>